<evidence type="ECO:0000313" key="1">
    <source>
        <dbReference type="EMBL" id="KYH30401.1"/>
    </source>
</evidence>
<sequence length="57" mass="6447">MNGFIKGLTTGTIIGATVGMMMSPEMDRKTRKKIMRGRRAAMHKAENIVDMMMNWIS</sequence>
<dbReference type="EMBL" id="LTBB01000001">
    <property type="protein sequence ID" value="KYH30401.1"/>
    <property type="molecule type" value="Genomic_DNA"/>
</dbReference>
<evidence type="ECO:0000313" key="2">
    <source>
        <dbReference type="Proteomes" id="UP000075374"/>
    </source>
</evidence>
<organism evidence="1 2">
    <name type="scientific">Clostridium colicanis DSM 13634</name>
    <dbReference type="NCBI Taxonomy" id="1121305"/>
    <lineage>
        <taxon>Bacteria</taxon>
        <taxon>Bacillati</taxon>
        <taxon>Bacillota</taxon>
        <taxon>Clostridia</taxon>
        <taxon>Eubacteriales</taxon>
        <taxon>Clostridiaceae</taxon>
        <taxon>Clostridium</taxon>
    </lineage>
</organism>
<keyword evidence="2" id="KW-1185">Reference proteome</keyword>
<dbReference type="Proteomes" id="UP000075374">
    <property type="component" value="Unassembled WGS sequence"/>
</dbReference>
<dbReference type="PATRIC" id="fig|1121305.3.peg.347"/>
<dbReference type="STRING" id="1121305.CLCOL_03470"/>
<protein>
    <submittedName>
        <fullName evidence="1">YtxH-like protein</fullName>
    </submittedName>
</protein>
<comment type="caution">
    <text evidence="1">The sequence shown here is derived from an EMBL/GenBank/DDBJ whole genome shotgun (WGS) entry which is preliminary data.</text>
</comment>
<accession>A0A151ARX6</accession>
<gene>
    <name evidence="1" type="ORF">CLCOL_03470</name>
</gene>
<reference evidence="1 2" key="1">
    <citation type="submission" date="2016-02" db="EMBL/GenBank/DDBJ databases">
        <title>Genome sequence of Clostridium colicanis DSM 13634.</title>
        <authorList>
            <person name="Poehlein A."/>
            <person name="Daniel R."/>
        </authorList>
    </citation>
    <scope>NUCLEOTIDE SEQUENCE [LARGE SCALE GENOMIC DNA]</scope>
    <source>
        <strain evidence="1 2">DSM 13634</strain>
    </source>
</reference>
<dbReference type="AlphaFoldDB" id="A0A151ARX6"/>
<proteinExistence type="predicted"/>
<name>A0A151ARX6_9CLOT</name>
<dbReference type="RefSeq" id="WP_116485969.1">
    <property type="nucleotide sequence ID" value="NZ_LTBB01000001.1"/>
</dbReference>